<keyword evidence="4 8" id="KW-0812">Transmembrane</keyword>
<sequence length="305" mass="34453">MDKVIEKLELWRDVFIKNIPNMAIALVVLVIAYFASRNISSLINRTIGSKIKQKSVRDLVSRIASGVIFLLGLYFAMTILKFDDTLKTIVSAAGVSGIVIGLALQGTLSNTISGVVLSFRKNLNIGNWVETNDYAGEVIDINLNYFVLKEADNNMVVIPNKIILESPFKNYSLTQEMRISVTCGVEYGADLEAVKELTLETIDAKFDQKKFGKEVEFYFTEFGDSSINFLCRFWIDGERALHRWQAESTAIIAIKKAFDKEGINIPFPMRTLEFVPNNNLNITNNNDKENNKEEEKIKEKEVENA</sequence>
<reference evidence="12" key="1">
    <citation type="submission" date="2016-02" db="EMBL/GenBank/DDBJ databases">
        <authorList>
            <person name="Shin S.-K."/>
            <person name="Yi H."/>
            <person name="Kim E."/>
        </authorList>
    </citation>
    <scope>NUCLEOTIDE SEQUENCE [LARGE SCALE GENOMIC DNA]</scope>
    <source>
        <strain evidence="12">LPB0003</strain>
    </source>
</reference>
<accession>A0A1B8TY54</accession>
<dbReference type="Gene3D" id="1.10.287.1260">
    <property type="match status" value="1"/>
</dbReference>
<feature type="domain" description="Mechanosensitive ion channel MscS" evidence="9">
    <location>
        <begin position="107"/>
        <end position="172"/>
    </location>
</feature>
<feature type="compositionally biased region" description="Basic and acidic residues" evidence="7">
    <location>
        <begin position="286"/>
        <end position="305"/>
    </location>
</feature>
<dbReference type="InterPro" id="IPR011066">
    <property type="entry name" value="MscS_channel_C_sf"/>
</dbReference>
<dbReference type="InterPro" id="IPR011014">
    <property type="entry name" value="MscS_channel_TM-2"/>
</dbReference>
<dbReference type="PANTHER" id="PTHR30221:SF1">
    <property type="entry name" value="SMALL-CONDUCTANCE MECHANOSENSITIVE CHANNEL"/>
    <property type="match status" value="1"/>
</dbReference>
<evidence type="ECO:0000256" key="5">
    <source>
        <dbReference type="ARBA" id="ARBA00022989"/>
    </source>
</evidence>
<feature type="transmembrane region" description="Helical" evidence="8">
    <location>
        <begin position="59"/>
        <end position="80"/>
    </location>
</feature>
<dbReference type="InterPro" id="IPR049278">
    <property type="entry name" value="MS_channel_C"/>
</dbReference>
<protein>
    <submittedName>
        <fullName evidence="11">Mechanosensitive ion channel protein MscS</fullName>
    </submittedName>
</protein>
<keyword evidence="6 8" id="KW-0472">Membrane</keyword>
<evidence type="ECO:0000313" key="12">
    <source>
        <dbReference type="Proteomes" id="UP000092584"/>
    </source>
</evidence>
<dbReference type="GO" id="GO:0005886">
    <property type="term" value="C:plasma membrane"/>
    <property type="evidence" value="ECO:0007669"/>
    <property type="project" value="UniProtKB-SubCell"/>
</dbReference>
<dbReference type="PANTHER" id="PTHR30221">
    <property type="entry name" value="SMALL-CONDUCTANCE MECHANOSENSITIVE CHANNEL"/>
    <property type="match status" value="1"/>
</dbReference>
<feature type="domain" description="Mechanosensitive ion channel MscS C-terminal" evidence="10">
    <location>
        <begin position="179"/>
        <end position="265"/>
    </location>
</feature>
<dbReference type="Proteomes" id="UP000092584">
    <property type="component" value="Unassembled WGS sequence"/>
</dbReference>
<gene>
    <name evidence="11" type="ORF">LPB3_09080</name>
</gene>
<dbReference type="InterPro" id="IPR006685">
    <property type="entry name" value="MscS_channel_2nd"/>
</dbReference>
<dbReference type="Gene3D" id="2.30.30.60">
    <property type="match status" value="1"/>
</dbReference>
<evidence type="ECO:0000256" key="3">
    <source>
        <dbReference type="ARBA" id="ARBA00022475"/>
    </source>
</evidence>
<organism evidence="11 12">
    <name type="scientific">Polaribacter vadi</name>
    <dbReference type="NCBI Taxonomy" id="1774273"/>
    <lineage>
        <taxon>Bacteria</taxon>
        <taxon>Pseudomonadati</taxon>
        <taxon>Bacteroidota</taxon>
        <taxon>Flavobacteriia</taxon>
        <taxon>Flavobacteriales</taxon>
        <taxon>Flavobacteriaceae</taxon>
    </lineage>
</organism>
<dbReference type="Pfam" id="PF00924">
    <property type="entry name" value="MS_channel_2nd"/>
    <property type="match status" value="1"/>
</dbReference>
<dbReference type="GO" id="GO:0008381">
    <property type="term" value="F:mechanosensitive monoatomic ion channel activity"/>
    <property type="evidence" value="ECO:0007669"/>
    <property type="project" value="InterPro"/>
</dbReference>
<dbReference type="Gene3D" id="3.30.70.100">
    <property type="match status" value="1"/>
</dbReference>
<proteinExistence type="inferred from homology"/>
<evidence type="ECO:0000256" key="2">
    <source>
        <dbReference type="ARBA" id="ARBA00008017"/>
    </source>
</evidence>
<evidence type="ECO:0000313" key="11">
    <source>
        <dbReference type="EMBL" id="OBY64522.1"/>
    </source>
</evidence>
<evidence type="ECO:0000256" key="1">
    <source>
        <dbReference type="ARBA" id="ARBA00004651"/>
    </source>
</evidence>
<evidence type="ECO:0000259" key="10">
    <source>
        <dbReference type="Pfam" id="PF21082"/>
    </source>
</evidence>
<dbReference type="STRING" id="1774273.LPB03_03415"/>
<dbReference type="SUPFAM" id="SSF82861">
    <property type="entry name" value="Mechanosensitive channel protein MscS (YggB), transmembrane region"/>
    <property type="match status" value="1"/>
</dbReference>
<comment type="subcellular location">
    <subcellularLocation>
        <location evidence="1">Cell membrane</location>
        <topology evidence="1">Multi-pass membrane protein</topology>
    </subcellularLocation>
</comment>
<dbReference type="OrthoDB" id="1522493at2"/>
<dbReference type="EMBL" id="LSFM01000022">
    <property type="protein sequence ID" value="OBY64522.1"/>
    <property type="molecule type" value="Genomic_DNA"/>
</dbReference>
<dbReference type="InterPro" id="IPR023408">
    <property type="entry name" value="MscS_beta-dom_sf"/>
</dbReference>
<comment type="similarity">
    <text evidence="2">Belongs to the MscS (TC 1.A.23) family.</text>
</comment>
<evidence type="ECO:0000256" key="7">
    <source>
        <dbReference type="SAM" id="MobiDB-lite"/>
    </source>
</evidence>
<keyword evidence="3" id="KW-1003">Cell membrane</keyword>
<dbReference type="SUPFAM" id="SSF82689">
    <property type="entry name" value="Mechanosensitive channel protein MscS (YggB), C-terminal domain"/>
    <property type="match status" value="1"/>
</dbReference>
<evidence type="ECO:0000256" key="8">
    <source>
        <dbReference type="SAM" id="Phobius"/>
    </source>
</evidence>
<dbReference type="Pfam" id="PF21082">
    <property type="entry name" value="MS_channel_3rd"/>
    <property type="match status" value="1"/>
</dbReference>
<keyword evidence="12" id="KW-1185">Reference proteome</keyword>
<dbReference type="RefSeq" id="WP_065319268.1">
    <property type="nucleotide sequence ID" value="NZ_CP017477.1"/>
</dbReference>
<evidence type="ECO:0000256" key="6">
    <source>
        <dbReference type="ARBA" id="ARBA00023136"/>
    </source>
</evidence>
<keyword evidence="5 8" id="KW-1133">Transmembrane helix</keyword>
<name>A0A1B8TY54_9FLAO</name>
<dbReference type="SUPFAM" id="SSF50182">
    <property type="entry name" value="Sm-like ribonucleoproteins"/>
    <property type="match status" value="1"/>
</dbReference>
<feature type="transmembrane region" description="Helical" evidence="8">
    <location>
        <begin position="20"/>
        <end position="39"/>
    </location>
</feature>
<evidence type="ECO:0000259" key="9">
    <source>
        <dbReference type="Pfam" id="PF00924"/>
    </source>
</evidence>
<dbReference type="AlphaFoldDB" id="A0A1B8TY54"/>
<evidence type="ECO:0000256" key="4">
    <source>
        <dbReference type="ARBA" id="ARBA00022692"/>
    </source>
</evidence>
<feature type="region of interest" description="Disordered" evidence="7">
    <location>
        <begin position="281"/>
        <end position="305"/>
    </location>
</feature>
<dbReference type="InterPro" id="IPR010920">
    <property type="entry name" value="LSM_dom_sf"/>
</dbReference>
<dbReference type="KEGG" id="pob:LPB03_03415"/>
<dbReference type="InterPro" id="IPR045275">
    <property type="entry name" value="MscS_archaea/bacteria_type"/>
</dbReference>
<comment type="caution">
    <text evidence="11">The sequence shown here is derived from an EMBL/GenBank/DDBJ whole genome shotgun (WGS) entry which is preliminary data.</text>
</comment>